<keyword evidence="2" id="KW-1185">Reference proteome</keyword>
<organism evidence="1 2">
    <name type="scientific">Cucumis sativus</name>
    <name type="common">Cucumber</name>
    <dbReference type="NCBI Taxonomy" id="3659"/>
    <lineage>
        <taxon>Eukaryota</taxon>
        <taxon>Viridiplantae</taxon>
        <taxon>Streptophyta</taxon>
        <taxon>Embryophyta</taxon>
        <taxon>Tracheophyta</taxon>
        <taxon>Spermatophyta</taxon>
        <taxon>Magnoliopsida</taxon>
        <taxon>eudicotyledons</taxon>
        <taxon>Gunneridae</taxon>
        <taxon>Pentapetalae</taxon>
        <taxon>rosids</taxon>
        <taxon>fabids</taxon>
        <taxon>Cucurbitales</taxon>
        <taxon>Cucurbitaceae</taxon>
        <taxon>Benincaseae</taxon>
        <taxon>Cucumis</taxon>
    </lineage>
</organism>
<proteinExistence type="predicted"/>
<dbReference type="Gramene" id="KGN44535">
    <property type="protein sequence ID" value="KGN44535"/>
    <property type="gene ID" value="Csa_7G327740"/>
</dbReference>
<dbReference type="AlphaFoldDB" id="A0A0A0K4F2"/>
<dbReference type="EMBL" id="CM002928">
    <property type="protein sequence ID" value="KGN44535.1"/>
    <property type="molecule type" value="Genomic_DNA"/>
</dbReference>
<reference evidence="1 2" key="1">
    <citation type="journal article" date="2009" name="Nat. Genet.">
        <title>The genome of the cucumber, Cucumis sativus L.</title>
        <authorList>
            <person name="Huang S."/>
            <person name="Li R."/>
            <person name="Zhang Z."/>
            <person name="Li L."/>
            <person name="Gu X."/>
            <person name="Fan W."/>
            <person name="Lucas W.J."/>
            <person name="Wang X."/>
            <person name="Xie B."/>
            <person name="Ni P."/>
            <person name="Ren Y."/>
            <person name="Zhu H."/>
            <person name="Li J."/>
            <person name="Lin K."/>
            <person name="Jin W."/>
            <person name="Fei Z."/>
            <person name="Li G."/>
            <person name="Staub J."/>
            <person name="Kilian A."/>
            <person name="van der Vossen E.A."/>
            <person name="Wu Y."/>
            <person name="Guo J."/>
            <person name="He J."/>
            <person name="Jia Z."/>
            <person name="Ren Y."/>
            <person name="Tian G."/>
            <person name="Lu Y."/>
            <person name="Ruan J."/>
            <person name="Qian W."/>
            <person name="Wang M."/>
            <person name="Huang Q."/>
            <person name="Li B."/>
            <person name="Xuan Z."/>
            <person name="Cao J."/>
            <person name="Asan"/>
            <person name="Wu Z."/>
            <person name="Zhang J."/>
            <person name="Cai Q."/>
            <person name="Bai Y."/>
            <person name="Zhao B."/>
            <person name="Han Y."/>
            <person name="Li Y."/>
            <person name="Li X."/>
            <person name="Wang S."/>
            <person name="Shi Q."/>
            <person name="Liu S."/>
            <person name="Cho W.K."/>
            <person name="Kim J.Y."/>
            <person name="Xu Y."/>
            <person name="Heller-Uszynska K."/>
            <person name="Miao H."/>
            <person name="Cheng Z."/>
            <person name="Zhang S."/>
            <person name="Wu J."/>
            <person name="Yang Y."/>
            <person name="Kang H."/>
            <person name="Li M."/>
            <person name="Liang H."/>
            <person name="Ren X."/>
            <person name="Shi Z."/>
            <person name="Wen M."/>
            <person name="Jian M."/>
            <person name="Yang H."/>
            <person name="Zhang G."/>
            <person name="Yang Z."/>
            <person name="Chen R."/>
            <person name="Liu S."/>
            <person name="Li J."/>
            <person name="Ma L."/>
            <person name="Liu H."/>
            <person name="Zhou Y."/>
            <person name="Zhao J."/>
            <person name="Fang X."/>
            <person name="Li G."/>
            <person name="Fang L."/>
            <person name="Li Y."/>
            <person name="Liu D."/>
            <person name="Zheng H."/>
            <person name="Zhang Y."/>
            <person name="Qin N."/>
            <person name="Li Z."/>
            <person name="Yang G."/>
            <person name="Yang S."/>
            <person name="Bolund L."/>
            <person name="Kristiansen K."/>
            <person name="Zheng H."/>
            <person name="Li S."/>
            <person name="Zhang X."/>
            <person name="Yang H."/>
            <person name="Wang J."/>
            <person name="Sun R."/>
            <person name="Zhang B."/>
            <person name="Jiang S."/>
            <person name="Wang J."/>
            <person name="Du Y."/>
            <person name="Li S."/>
        </authorList>
    </citation>
    <scope>NUCLEOTIDE SEQUENCE [LARGE SCALE GENOMIC DNA]</scope>
    <source>
        <strain evidence="2">cv. 9930</strain>
    </source>
</reference>
<reference evidence="1 2" key="2">
    <citation type="journal article" date="2009" name="PLoS ONE">
        <title>An integrated genetic and cytogenetic map of the cucumber genome.</title>
        <authorList>
            <person name="Ren Y."/>
            <person name="Zhang Z."/>
            <person name="Liu J."/>
            <person name="Staub J.E."/>
            <person name="Han Y."/>
            <person name="Cheng Z."/>
            <person name="Li X."/>
            <person name="Lu J."/>
            <person name="Miao H."/>
            <person name="Kang H."/>
            <person name="Xie B."/>
            <person name="Gu X."/>
            <person name="Wang X."/>
            <person name="Du Y."/>
            <person name="Jin W."/>
            <person name="Huang S."/>
        </authorList>
    </citation>
    <scope>NUCLEOTIDE SEQUENCE [LARGE SCALE GENOMIC DNA]</scope>
    <source>
        <strain evidence="2">cv. 9930</strain>
    </source>
</reference>
<protein>
    <submittedName>
        <fullName evidence="1">Uncharacterized protein</fullName>
    </submittedName>
</protein>
<evidence type="ECO:0000313" key="1">
    <source>
        <dbReference type="EMBL" id="KGN44535.1"/>
    </source>
</evidence>
<gene>
    <name evidence="1" type="ORF">Csa_7G327740</name>
</gene>
<evidence type="ECO:0000313" key="2">
    <source>
        <dbReference type="Proteomes" id="UP000029981"/>
    </source>
</evidence>
<reference evidence="1 2" key="4">
    <citation type="journal article" date="2011" name="BMC Genomics">
        <title>RNA-Seq improves annotation of protein-coding genes in the cucumber genome.</title>
        <authorList>
            <person name="Li Z."/>
            <person name="Zhang Z."/>
            <person name="Yan P."/>
            <person name="Huang S."/>
            <person name="Fei Z."/>
            <person name="Lin K."/>
        </authorList>
    </citation>
    <scope>NUCLEOTIDE SEQUENCE [LARGE SCALE GENOMIC DNA]</scope>
    <source>
        <strain evidence="2">cv. 9930</strain>
    </source>
</reference>
<name>A0A0A0K4F2_CUCSA</name>
<accession>A0A0A0K4F2</accession>
<dbReference type="Proteomes" id="UP000029981">
    <property type="component" value="Chromosome 7"/>
</dbReference>
<reference evidence="1 2" key="3">
    <citation type="journal article" date="2010" name="BMC Genomics">
        <title>Transcriptome sequencing and comparative analysis of cucumber flowers with different sex types.</title>
        <authorList>
            <person name="Guo S."/>
            <person name="Zheng Y."/>
            <person name="Joung J.G."/>
            <person name="Liu S."/>
            <person name="Zhang Z."/>
            <person name="Crasta O.R."/>
            <person name="Sobral B.W."/>
            <person name="Xu Y."/>
            <person name="Huang S."/>
            <person name="Fei Z."/>
        </authorList>
    </citation>
    <scope>NUCLEOTIDE SEQUENCE [LARGE SCALE GENOMIC DNA]</scope>
    <source>
        <strain evidence="2">cv. 9930</strain>
    </source>
</reference>
<sequence length="190" mass="22813">MRVEKVKKEMLRQQVAKRREEKVKKVDSHCEVILREEEEDHDDEEKNTHYFCQYPQILQSGKMDLPFQRRSSELFEFPYPYVEVRETLCGVFDMRVDVVNLFYKSFIHDEENYTVVKQEHVYFGLDDINAFYGLDTNEVGQVIFKNSTPKDMDDGLKTITWLKTEWDNKPTEKYQLFSHNLNTCASIWLF</sequence>